<accession>L2GUL9</accession>
<dbReference type="AlphaFoldDB" id="L2GUL9"/>
<dbReference type="EMBL" id="GL877427">
    <property type="protein sequence ID" value="ELA46988.1"/>
    <property type="molecule type" value="Genomic_DNA"/>
</dbReference>
<evidence type="ECO:0000313" key="3">
    <source>
        <dbReference type="Proteomes" id="UP000011081"/>
    </source>
</evidence>
<dbReference type="GeneID" id="19879395"/>
<dbReference type="RefSeq" id="XP_008074537.1">
    <property type="nucleotide sequence ID" value="XM_008076346.1"/>
</dbReference>
<dbReference type="HOGENOM" id="CLU_1670711_0_0_1"/>
<evidence type="ECO:0000256" key="1">
    <source>
        <dbReference type="SAM" id="MobiDB-lite"/>
    </source>
</evidence>
<feature type="region of interest" description="Disordered" evidence="1">
    <location>
        <begin position="1"/>
        <end position="62"/>
    </location>
</feature>
<organism evidence="2 3">
    <name type="scientific">Vavraia culicis (isolate floridensis)</name>
    <name type="common">Microsporidian parasite</name>
    <dbReference type="NCBI Taxonomy" id="948595"/>
    <lineage>
        <taxon>Eukaryota</taxon>
        <taxon>Fungi</taxon>
        <taxon>Fungi incertae sedis</taxon>
        <taxon>Microsporidia</taxon>
        <taxon>Pleistophoridae</taxon>
        <taxon>Vavraia</taxon>
    </lineage>
</organism>
<sequence length="158" mass="17330">MEGCGKGSAEECGKGSAEGCGRGSAEGVYANSDRTGAYNGNEGEGLGTNMRTKNENNRQGIDNELCHRFVHTTDTYKIEKDLTADLKCSKPRSTPFSKQSTNNNSIVLSRICRLMKRRKEMSENELEHLIGEGVDEGLKVAVEKGIVVYDDGRYVYVP</sequence>
<dbReference type="Proteomes" id="UP000011081">
    <property type="component" value="Unassembled WGS sequence"/>
</dbReference>
<reference evidence="3" key="1">
    <citation type="submission" date="2011-03" db="EMBL/GenBank/DDBJ databases">
        <title>The genome sequence of Vavraia culicis strain floridensis.</title>
        <authorList>
            <consortium name="The Broad Institute Genome Sequencing Platform"/>
            <person name="Cuomo C."/>
            <person name="Becnel J."/>
            <person name="Sanscrainte N."/>
            <person name="Young S.K."/>
            <person name="Zeng Q."/>
            <person name="Gargeya S."/>
            <person name="Fitzgerald M."/>
            <person name="Haas B."/>
            <person name="Abouelleil A."/>
            <person name="Alvarado L."/>
            <person name="Arachchi H.M."/>
            <person name="Berlin A."/>
            <person name="Chapman S.B."/>
            <person name="Gearin G."/>
            <person name="Goldberg J."/>
            <person name="Griggs A."/>
            <person name="Gujja S."/>
            <person name="Hansen M."/>
            <person name="Heiman D."/>
            <person name="Howarth C."/>
            <person name="Larimer J."/>
            <person name="Lui A."/>
            <person name="MacDonald P.J.P."/>
            <person name="McCowen C."/>
            <person name="Montmayeur A."/>
            <person name="Murphy C."/>
            <person name="Neiman D."/>
            <person name="Pearson M."/>
            <person name="Priest M."/>
            <person name="Roberts A."/>
            <person name="Saif S."/>
            <person name="Shea T."/>
            <person name="Sisk P."/>
            <person name="Stolte C."/>
            <person name="Sykes S."/>
            <person name="Wortman J."/>
            <person name="Nusbaum C."/>
            <person name="Birren B."/>
        </authorList>
    </citation>
    <scope>NUCLEOTIDE SEQUENCE [LARGE SCALE GENOMIC DNA]</scope>
    <source>
        <strain evidence="3">floridensis</strain>
    </source>
</reference>
<dbReference type="InParanoid" id="L2GUL9"/>
<name>L2GUL9_VAVCU</name>
<dbReference type="VEuPathDB" id="MicrosporidiaDB:VCUG_01519"/>
<keyword evidence="3" id="KW-1185">Reference proteome</keyword>
<protein>
    <submittedName>
        <fullName evidence="2">Uncharacterized protein</fullName>
    </submittedName>
</protein>
<evidence type="ECO:0000313" key="2">
    <source>
        <dbReference type="EMBL" id="ELA46988.1"/>
    </source>
</evidence>
<proteinExistence type="predicted"/>
<gene>
    <name evidence="2" type="ORF">VCUG_01519</name>
</gene>